<evidence type="ECO:0008006" key="3">
    <source>
        <dbReference type="Google" id="ProtNLM"/>
    </source>
</evidence>
<protein>
    <recommendedName>
        <fullName evidence="3">Polymerase nucleotidyl transferase domain-containing protein</fullName>
    </recommendedName>
</protein>
<dbReference type="InterPro" id="IPR043519">
    <property type="entry name" value="NT_sf"/>
</dbReference>
<proteinExistence type="predicted"/>
<dbReference type="PANTHER" id="PTHR11258:SF11">
    <property type="entry name" value="C2H2-TYPE DOMAIN-CONTAINING PROTEIN"/>
    <property type="match status" value="1"/>
</dbReference>
<sequence>MGCACGAAVEVVSTQVHRAHIGGSFGRRTLVSGAFDVDVLMFVFAYGDRTLTYQDWTGEAGERLQRDMQRAVAAYLRAQGLRDVVEVEYGTHYKHCINVKVHGVDMDIKMAANVLQGAWASRAGAGGWYRRRVACMHAAQQLTDADPAREAALAESLTKAVKAISDRVKFVARLVKCWYKGSLAVRIPHVPSVLLEVLTLAAAQSKGLLSPSKKSPGAEVAVLVAALELLDAAVSRREVVLLEAGPVWGYTRQQALGCAHVWDADPVVVLHPIDPTCNLAAAAPGRAVDWGALAAEARALRRVVREQSMLDLVTGSSLARAIKVQLAP</sequence>
<dbReference type="GO" id="GO:0001730">
    <property type="term" value="F:2'-5'-oligoadenylate synthetase activity"/>
    <property type="evidence" value="ECO:0007669"/>
    <property type="project" value="TreeGrafter"/>
</dbReference>
<dbReference type="OrthoDB" id="549996at2759"/>
<dbReference type="FunFam" id="1.10.1410.20:FF:000005">
    <property type="entry name" value="Predicted protein"/>
    <property type="match status" value="1"/>
</dbReference>
<dbReference type="GO" id="GO:0003725">
    <property type="term" value="F:double-stranded RNA binding"/>
    <property type="evidence" value="ECO:0007669"/>
    <property type="project" value="TreeGrafter"/>
</dbReference>
<dbReference type="SUPFAM" id="SSF81301">
    <property type="entry name" value="Nucleotidyltransferase"/>
    <property type="match status" value="1"/>
</dbReference>
<dbReference type="EMBL" id="JAEHOC010000041">
    <property type="protein sequence ID" value="KAG2427313.1"/>
    <property type="molecule type" value="Genomic_DNA"/>
</dbReference>
<accession>A0A835SHK8</accession>
<dbReference type="PANTHER" id="PTHR11258">
    <property type="entry name" value="2-5 OLIGOADENYLATE SYNTHETASE"/>
    <property type="match status" value="1"/>
</dbReference>
<comment type="caution">
    <text evidence="1">The sequence shown here is derived from an EMBL/GenBank/DDBJ whole genome shotgun (WGS) entry which is preliminary data.</text>
</comment>
<dbReference type="AlphaFoldDB" id="A0A835SHK8"/>
<reference evidence="1" key="1">
    <citation type="journal article" date="2020" name="bioRxiv">
        <title>Comparative genomics of Chlamydomonas.</title>
        <authorList>
            <person name="Craig R.J."/>
            <person name="Hasan A.R."/>
            <person name="Ness R.W."/>
            <person name="Keightley P.D."/>
        </authorList>
    </citation>
    <scope>NUCLEOTIDE SEQUENCE</scope>
    <source>
        <strain evidence="1">SAG 7.73</strain>
    </source>
</reference>
<dbReference type="GO" id="GO:0005829">
    <property type="term" value="C:cytosol"/>
    <property type="evidence" value="ECO:0007669"/>
    <property type="project" value="TreeGrafter"/>
</dbReference>
<keyword evidence="2" id="KW-1185">Reference proteome</keyword>
<evidence type="ECO:0000313" key="1">
    <source>
        <dbReference type="EMBL" id="KAG2427313.1"/>
    </source>
</evidence>
<dbReference type="Proteomes" id="UP000650467">
    <property type="component" value="Unassembled WGS sequence"/>
</dbReference>
<dbReference type="Gene3D" id="1.10.1410.20">
    <property type="entry name" value="2'-5'-oligoadenylate synthetase 1, domain 2"/>
    <property type="match status" value="1"/>
</dbReference>
<gene>
    <name evidence="1" type="ORF">HXX76_012508</name>
</gene>
<dbReference type="GO" id="GO:0005654">
    <property type="term" value="C:nucleoplasm"/>
    <property type="evidence" value="ECO:0007669"/>
    <property type="project" value="TreeGrafter"/>
</dbReference>
<name>A0A835SHK8_CHLIN</name>
<organism evidence="1 2">
    <name type="scientific">Chlamydomonas incerta</name>
    <dbReference type="NCBI Taxonomy" id="51695"/>
    <lineage>
        <taxon>Eukaryota</taxon>
        <taxon>Viridiplantae</taxon>
        <taxon>Chlorophyta</taxon>
        <taxon>core chlorophytes</taxon>
        <taxon>Chlorophyceae</taxon>
        <taxon>CS clade</taxon>
        <taxon>Chlamydomonadales</taxon>
        <taxon>Chlamydomonadaceae</taxon>
        <taxon>Chlamydomonas</taxon>
    </lineage>
</organism>
<dbReference type="GO" id="GO:0016020">
    <property type="term" value="C:membrane"/>
    <property type="evidence" value="ECO:0007669"/>
    <property type="project" value="TreeGrafter"/>
</dbReference>
<evidence type="ECO:0000313" key="2">
    <source>
        <dbReference type="Proteomes" id="UP000650467"/>
    </source>
</evidence>